<keyword evidence="1" id="KW-0812">Transmembrane</keyword>
<dbReference type="AlphaFoldDB" id="A0A0C3ASQ7"/>
<evidence type="ECO:0000256" key="1">
    <source>
        <dbReference type="SAM" id="Phobius"/>
    </source>
</evidence>
<name>A0A0C3ASQ7_PILCF</name>
<reference evidence="3" key="2">
    <citation type="submission" date="2015-01" db="EMBL/GenBank/DDBJ databases">
        <title>Evolutionary Origins and Diversification of the Mycorrhizal Mutualists.</title>
        <authorList>
            <consortium name="DOE Joint Genome Institute"/>
            <consortium name="Mycorrhizal Genomics Consortium"/>
            <person name="Kohler A."/>
            <person name="Kuo A."/>
            <person name="Nagy L.G."/>
            <person name="Floudas D."/>
            <person name="Copeland A."/>
            <person name="Barry K.W."/>
            <person name="Cichocki N."/>
            <person name="Veneault-Fourrey C."/>
            <person name="LaButti K."/>
            <person name="Lindquist E.A."/>
            <person name="Lipzen A."/>
            <person name="Lundell T."/>
            <person name="Morin E."/>
            <person name="Murat C."/>
            <person name="Riley R."/>
            <person name="Ohm R."/>
            <person name="Sun H."/>
            <person name="Tunlid A."/>
            <person name="Henrissat B."/>
            <person name="Grigoriev I.V."/>
            <person name="Hibbett D.S."/>
            <person name="Martin F."/>
        </authorList>
    </citation>
    <scope>NUCLEOTIDE SEQUENCE [LARGE SCALE GENOMIC DNA]</scope>
    <source>
        <strain evidence="3">F 1598</strain>
    </source>
</reference>
<feature type="non-terminal residue" evidence="2">
    <location>
        <position position="157"/>
    </location>
</feature>
<protein>
    <submittedName>
        <fullName evidence="2">Uncharacterized protein</fullName>
    </submittedName>
</protein>
<keyword evidence="1" id="KW-1133">Transmembrane helix</keyword>
<evidence type="ECO:0000313" key="3">
    <source>
        <dbReference type="Proteomes" id="UP000054166"/>
    </source>
</evidence>
<evidence type="ECO:0000313" key="2">
    <source>
        <dbReference type="EMBL" id="KIM76973.1"/>
    </source>
</evidence>
<dbReference type="Proteomes" id="UP000054166">
    <property type="component" value="Unassembled WGS sequence"/>
</dbReference>
<reference evidence="2 3" key="1">
    <citation type="submission" date="2014-04" db="EMBL/GenBank/DDBJ databases">
        <authorList>
            <consortium name="DOE Joint Genome Institute"/>
            <person name="Kuo A."/>
            <person name="Tarkka M."/>
            <person name="Buscot F."/>
            <person name="Kohler A."/>
            <person name="Nagy L.G."/>
            <person name="Floudas D."/>
            <person name="Copeland A."/>
            <person name="Barry K.W."/>
            <person name="Cichocki N."/>
            <person name="Veneault-Fourrey C."/>
            <person name="LaButti K."/>
            <person name="Lindquist E.A."/>
            <person name="Lipzen A."/>
            <person name="Lundell T."/>
            <person name="Morin E."/>
            <person name="Murat C."/>
            <person name="Sun H."/>
            <person name="Tunlid A."/>
            <person name="Henrissat B."/>
            <person name="Grigoriev I.V."/>
            <person name="Hibbett D.S."/>
            <person name="Martin F."/>
            <person name="Nordberg H.P."/>
            <person name="Cantor M.N."/>
            <person name="Hua S.X."/>
        </authorList>
    </citation>
    <scope>NUCLEOTIDE SEQUENCE [LARGE SCALE GENOMIC DNA]</scope>
    <source>
        <strain evidence="2 3">F 1598</strain>
    </source>
</reference>
<proteinExistence type="predicted"/>
<keyword evidence="3" id="KW-1185">Reference proteome</keyword>
<gene>
    <name evidence="2" type="ORF">PILCRDRAFT_825729</name>
</gene>
<dbReference type="InParanoid" id="A0A0C3ASQ7"/>
<keyword evidence="1" id="KW-0472">Membrane</keyword>
<dbReference type="EMBL" id="KN833029">
    <property type="protein sequence ID" value="KIM76973.1"/>
    <property type="molecule type" value="Genomic_DNA"/>
</dbReference>
<sequence>MFVSEALATLATTNCALQAREPIKHAVHMGQNTPWLPVPMPWSAPHAAPVQTCLVPTSQSAYPSNPVPLAPAPPLNSLWTTRHPIMKTADGIPNAISAFLLGFFFSFFFAQAADPERLPTTRQNSVPFPVISSNRSMITRPPSLLSSLPNGADANAL</sequence>
<accession>A0A0C3ASQ7</accession>
<organism evidence="2 3">
    <name type="scientific">Piloderma croceum (strain F 1598)</name>
    <dbReference type="NCBI Taxonomy" id="765440"/>
    <lineage>
        <taxon>Eukaryota</taxon>
        <taxon>Fungi</taxon>
        <taxon>Dikarya</taxon>
        <taxon>Basidiomycota</taxon>
        <taxon>Agaricomycotina</taxon>
        <taxon>Agaricomycetes</taxon>
        <taxon>Agaricomycetidae</taxon>
        <taxon>Atheliales</taxon>
        <taxon>Atheliaceae</taxon>
        <taxon>Piloderma</taxon>
    </lineage>
</organism>
<feature type="transmembrane region" description="Helical" evidence="1">
    <location>
        <begin position="92"/>
        <end position="113"/>
    </location>
</feature>
<dbReference type="HOGENOM" id="CLU_1682138_0_0_1"/>